<organism evidence="1 2">
    <name type="scientific">Paramicrobacterium humi</name>
    <dbReference type="NCBI Taxonomy" id="640635"/>
    <lineage>
        <taxon>Bacteria</taxon>
        <taxon>Bacillati</taxon>
        <taxon>Actinomycetota</taxon>
        <taxon>Actinomycetes</taxon>
        <taxon>Micrococcales</taxon>
        <taxon>Microbacteriaceae</taxon>
        <taxon>Paramicrobacterium</taxon>
    </lineage>
</organism>
<sequence length="35" mass="3663">MTSIWLLTDSGVPLSTGRLTAAFPLDAFAIPVIMG</sequence>
<gene>
    <name evidence="1" type="ORF">SAMN04489806_0065</name>
</gene>
<dbReference type="AlphaFoldDB" id="A0A1H4IP13"/>
<reference evidence="1 2" key="1">
    <citation type="submission" date="2016-10" db="EMBL/GenBank/DDBJ databases">
        <authorList>
            <person name="de Groot N.N."/>
        </authorList>
    </citation>
    <scope>NUCLEOTIDE SEQUENCE [LARGE SCALE GENOMIC DNA]</scope>
    <source>
        <strain evidence="1 2">DSM 21799</strain>
    </source>
</reference>
<dbReference type="STRING" id="640635.SAMN04489806_0065"/>
<proteinExistence type="predicted"/>
<evidence type="ECO:0000313" key="1">
    <source>
        <dbReference type="EMBL" id="SEB35396.1"/>
    </source>
</evidence>
<accession>A0A1H4IP13</accession>
<dbReference type="Proteomes" id="UP000199183">
    <property type="component" value="Unassembled WGS sequence"/>
</dbReference>
<evidence type="ECO:0000313" key="2">
    <source>
        <dbReference type="Proteomes" id="UP000199183"/>
    </source>
</evidence>
<dbReference type="EMBL" id="FNRY01000001">
    <property type="protein sequence ID" value="SEB35396.1"/>
    <property type="molecule type" value="Genomic_DNA"/>
</dbReference>
<keyword evidence="2" id="KW-1185">Reference proteome</keyword>
<name>A0A1H4IP13_9MICO</name>
<protein>
    <submittedName>
        <fullName evidence="1">Uncharacterized protein</fullName>
    </submittedName>
</protein>